<dbReference type="RefSeq" id="XP_033689303.1">
    <property type="nucleotide sequence ID" value="XM_033831848.1"/>
</dbReference>
<keyword evidence="3" id="KW-1185">Reference proteome</keyword>
<feature type="compositionally biased region" description="Basic and acidic residues" evidence="1">
    <location>
        <begin position="287"/>
        <end position="323"/>
    </location>
</feature>
<dbReference type="EMBL" id="ML987190">
    <property type="protein sequence ID" value="KAF2254299.1"/>
    <property type="molecule type" value="Genomic_DNA"/>
</dbReference>
<dbReference type="GeneID" id="54585178"/>
<protein>
    <submittedName>
        <fullName evidence="2">Uncharacterized protein</fullName>
    </submittedName>
</protein>
<gene>
    <name evidence="2" type="ORF">BU26DRAFT_546589</name>
</gene>
<dbReference type="Proteomes" id="UP000800094">
    <property type="component" value="Unassembled WGS sequence"/>
</dbReference>
<evidence type="ECO:0000256" key="1">
    <source>
        <dbReference type="SAM" id="MobiDB-lite"/>
    </source>
</evidence>
<proteinExistence type="predicted"/>
<evidence type="ECO:0000313" key="2">
    <source>
        <dbReference type="EMBL" id="KAF2254299.1"/>
    </source>
</evidence>
<dbReference type="AlphaFoldDB" id="A0A6A6IV44"/>
<feature type="compositionally biased region" description="Basic and acidic residues" evidence="1">
    <location>
        <begin position="208"/>
        <end position="218"/>
    </location>
</feature>
<reference evidence="2" key="1">
    <citation type="journal article" date="2020" name="Stud. Mycol.">
        <title>101 Dothideomycetes genomes: a test case for predicting lifestyles and emergence of pathogens.</title>
        <authorList>
            <person name="Haridas S."/>
            <person name="Albert R."/>
            <person name="Binder M."/>
            <person name="Bloem J."/>
            <person name="Labutti K."/>
            <person name="Salamov A."/>
            <person name="Andreopoulos B."/>
            <person name="Baker S."/>
            <person name="Barry K."/>
            <person name="Bills G."/>
            <person name="Bluhm B."/>
            <person name="Cannon C."/>
            <person name="Castanera R."/>
            <person name="Culley D."/>
            <person name="Daum C."/>
            <person name="Ezra D."/>
            <person name="Gonzalez J."/>
            <person name="Henrissat B."/>
            <person name="Kuo A."/>
            <person name="Liang C."/>
            <person name="Lipzen A."/>
            <person name="Lutzoni F."/>
            <person name="Magnuson J."/>
            <person name="Mondo S."/>
            <person name="Nolan M."/>
            <person name="Ohm R."/>
            <person name="Pangilinan J."/>
            <person name="Park H.-J."/>
            <person name="Ramirez L."/>
            <person name="Alfaro M."/>
            <person name="Sun H."/>
            <person name="Tritt A."/>
            <person name="Yoshinaga Y."/>
            <person name="Zwiers L.-H."/>
            <person name="Turgeon B."/>
            <person name="Goodwin S."/>
            <person name="Spatafora J."/>
            <person name="Crous P."/>
            <person name="Grigoriev I."/>
        </authorList>
    </citation>
    <scope>NUCLEOTIDE SEQUENCE</scope>
    <source>
        <strain evidence="2">CBS 122368</strain>
    </source>
</reference>
<name>A0A6A6IV44_9PLEO</name>
<feature type="region of interest" description="Disordered" evidence="1">
    <location>
        <begin position="113"/>
        <end position="365"/>
    </location>
</feature>
<feature type="compositionally biased region" description="Basic and acidic residues" evidence="1">
    <location>
        <begin position="177"/>
        <end position="199"/>
    </location>
</feature>
<feature type="compositionally biased region" description="Low complexity" evidence="1">
    <location>
        <begin position="339"/>
        <end position="365"/>
    </location>
</feature>
<organism evidence="2 3">
    <name type="scientific">Trematosphaeria pertusa</name>
    <dbReference type="NCBI Taxonomy" id="390896"/>
    <lineage>
        <taxon>Eukaryota</taxon>
        <taxon>Fungi</taxon>
        <taxon>Dikarya</taxon>
        <taxon>Ascomycota</taxon>
        <taxon>Pezizomycotina</taxon>
        <taxon>Dothideomycetes</taxon>
        <taxon>Pleosporomycetidae</taxon>
        <taxon>Pleosporales</taxon>
        <taxon>Massarineae</taxon>
        <taxon>Trematosphaeriaceae</taxon>
        <taxon>Trematosphaeria</taxon>
    </lineage>
</organism>
<feature type="compositionally biased region" description="Low complexity" evidence="1">
    <location>
        <begin position="113"/>
        <end position="124"/>
    </location>
</feature>
<accession>A0A6A6IV44</accession>
<sequence length="444" mass="48182">MSLHLSTPQRQALEDFYEDQYGPLHDVVATHGQYLVSGGSTPALPSQAYFNRTFYEDLVEALRLLQEQIIMRPQLYGDEAKESRPAHTPPELRAQHQSKEELHLREFIYTMVAPTPSSSGASTPRRFESVETHATTPPAPFPPTLVEATKTMGTTRKRPNAEGDTDMEEDARKKKRRQDEETPERAREGHSRDAREHTCKIPGCEEVETGRSQEEKLEIPGVTRGGDGEPRGTGAGSGDPRATRAGGGELGITNEVESPGAQGERVESPGVARGGGCPDGQRQEIASPERVEETQTRLPKDEIWEPHRKDDHHGARHYSERHSVSGHPIGISADPDVMSSPCGSASSTLSLSSTPTLSTSSPEILSGTPAVVSPFAVKTYNTSAFSHSPLSTAITATEETARASPGAEERRKAGQAARIDASVVAFWAQSSVLQMKLWYCSSGP</sequence>
<evidence type="ECO:0000313" key="3">
    <source>
        <dbReference type="Proteomes" id="UP000800094"/>
    </source>
</evidence>